<gene>
    <name evidence="1" type="ORF">ACOLOM_LOCUS1060</name>
</gene>
<name>A0ACA9K8C1_9GLOM</name>
<organism evidence="1 2">
    <name type="scientific">Acaulospora colombiana</name>
    <dbReference type="NCBI Taxonomy" id="27376"/>
    <lineage>
        <taxon>Eukaryota</taxon>
        <taxon>Fungi</taxon>
        <taxon>Fungi incertae sedis</taxon>
        <taxon>Mucoromycota</taxon>
        <taxon>Glomeromycotina</taxon>
        <taxon>Glomeromycetes</taxon>
        <taxon>Diversisporales</taxon>
        <taxon>Acaulosporaceae</taxon>
        <taxon>Acaulospora</taxon>
    </lineage>
</organism>
<reference evidence="1" key="1">
    <citation type="submission" date="2021-06" db="EMBL/GenBank/DDBJ databases">
        <authorList>
            <person name="Kallberg Y."/>
            <person name="Tangrot J."/>
            <person name="Rosling A."/>
        </authorList>
    </citation>
    <scope>NUCLEOTIDE SEQUENCE</scope>
    <source>
        <strain evidence="1">CL356</strain>
    </source>
</reference>
<protein>
    <submittedName>
        <fullName evidence="1">13175_t:CDS:1</fullName>
    </submittedName>
</protein>
<sequence>MTEERSAIEDSAGADSTVRDSVITYSTDVVGSSVEESQTNETYSTKPKSVTNDDSPPFYRRRRFWATCAALSVVILVILIPLLILVIFPAIAQKTVDNSHLNLNSIVISNPGNNSFLMSSDANVTNGGSFKSTIEFQTPVTMYWNDMEIGNVEFDPIHVSGGYASASVSNKTFTITNETAISDFSTALLNEDTLNVTFKSTISVKFMGITRGGMSLNKEVTIQGCNKLGTPKVTYFSVDQPDNSTLRMNVTVSIEDPSSVSISMGKVGVGVSYNGTFISNMTIDDFNLTPGNLSVTMYGNASVPQSPEDRENFGVVMSAYLTNHPVITTSTGEYDYPNHHDPVSWLTPAVKTLNLNASIGDAPNGPPQLITGLDFGLPSFNFSLAGISFSSHNTVASYKLPFDIRTNIQQISQNVTMYYGETPLATFETIQFSVQDNLHGALTMNIPPTLLNVPPGSEIAFSSFVAKLSLLSQVEFNITGTSNVSADTIIGLLPIPNLPFTLNVTLPGFSNFSATPPKVNSVTVVDGTISDLIMQINATLFNPSNTSISLGEASFEIVFANSTVGYANSSISLVPGANELTFTATMDPAHNSLAQQLLNNYMEGNTSDVTLSGYENSTDLPYMSLALSQLKLSAPLLPLPGKLITNSKLRIQDVSDAGVSSVVDVTMFNPFVATMNVLTVGANITVDGDLLAQMPNVGPLALPGNASTTLPGLPVNMNLDRTVLFGLLRRQAQLVGLDTSVIDALITIGKIPVPGVQSITTIDPDKIKNFDIVSYVETALATIKVDMSLFSDVKIGKYEMPFPYVQLDTQSHTDSSIVKLLPLLSRPIAQALIDGSTLVIDSLSLQDLTEDSFVTVINGAIKNAGPLPAVVSFPNGADLIFNNAENATVNALKLSIDGVGMTKEVSLKGAGGFKNAVTISSYDLPRDAPNGGIVSVINATLVNPGSVGISLESVSFDILSGSTKIGEETSSGFTMVPSGSSEMKLVGRLIPQSGDGVNVIANIFADVLNKKPVPLVAKGTGLQPPISWLIPAFTQLSIDSVLPPKDLGKLVPSVTINEISMKFTPDTAYDPITSSKNLTAQINIPFGFTLSITEMSEEIVIVNGNTNMARLSIPQSKAQTIGRNVITTYSDVDLKVFDDAHSSFDSFVKDLTIGDSKKFGLVGSSNVLAKTPVATIPLNNISIDVETSLAGFEGLKAKPVTINGLDVTSGTSSVLTVPINTSLFNPSPVTISAGDITFNVISVGLNMGSVVINDLTIVPGNNNLSATTFLSPPSPAISGLLLSQFIANVTQPLSIVGSQNSTNIDSLKEAFSQIKIDTFLPPLGRRLLLSSFVAFQNDTLKTGVAFGGFTLLNPFKADITITQINQVNITFHGIPVGSITDLKIPVTIPGTTTFTSPPIPIKVNLFPPDLVKIIEKSAEDKNIDIKPLEPLLKLIGGGKSPSPSKRQPTSDAHDRSPFDLLKTILAELNVDINMNSNVLVDKFPASPLTIVEKGVPTTVNNSDIIITQMAAPISQGLVNASTIVVNSAAISDEQATSFNLHIDGDIKGIGDVQAKITFPSGLNVSSLGKDLGVVKLPPVTSDGSGARINSSAPFQITDVNNFAFFALTLLGGPSANWTLAANDVQVEAFGIPLSGIQMNKDVPLQGFNGLRQLTIIEFEIPGTAPDGNFELAVKASLVNPSNVGIALGAIGFDLFTENQLIGPINATDVTLEPKSTTEIPFTGEITIKDPKILSEVIAKLFSGKGNLTVKGDTIHPPGAKGDVPWLSTPFKLLSLDVPISNGSGPPPNPVKSVTIKSMNLTFTQSTAFDPDSSSDGLVAEIQLPVKLPTPITSVSQNITIKDENGAEVASLEIPSSPATQKGNIVTTTYQHVPLKVIDQKAFSLFLGGLMIATEKSFSVAGNVTASMGKIELPTIPFDVKTSMKGLQGLKSSPVTISNLLVTGGSEKGITLGMKVSLTNPSDVQVSAGDLTFDVLFGSQKVGTTTIPNIVLARGKNDYPATFIFSPIGDPAVKAGADLIGNLMTNKPSPLVIQGNAQTTNISSLTPIFSLLSLETTLNGLPAQVIESITVTVDPSVLKTKQGLASFVVVNPLNVPYSITGIVATASFEGQKIGEVNVPKVPPTEIPALSNKNVSGIPFTFTMNMGSLPGLIGKTINIDIDASTSAVVGQ</sequence>
<keyword evidence="2" id="KW-1185">Reference proteome</keyword>
<proteinExistence type="predicted"/>
<evidence type="ECO:0000313" key="2">
    <source>
        <dbReference type="Proteomes" id="UP000789525"/>
    </source>
</evidence>
<dbReference type="EMBL" id="CAJVPT010001199">
    <property type="protein sequence ID" value="CAG8458295.1"/>
    <property type="molecule type" value="Genomic_DNA"/>
</dbReference>
<accession>A0ACA9K8C1</accession>
<evidence type="ECO:0000313" key="1">
    <source>
        <dbReference type="EMBL" id="CAG8458295.1"/>
    </source>
</evidence>
<dbReference type="Proteomes" id="UP000789525">
    <property type="component" value="Unassembled WGS sequence"/>
</dbReference>
<comment type="caution">
    <text evidence="1">The sequence shown here is derived from an EMBL/GenBank/DDBJ whole genome shotgun (WGS) entry which is preliminary data.</text>
</comment>